<dbReference type="GO" id="GO:0016491">
    <property type="term" value="F:oxidoreductase activity"/>
    <property type="evidence" value="ECO:0007669"/>
    <property type="project" value="UniProtKB-KW"/>
</dbReference>
<name>A0A084QMA5_STAC4</name>
<dbReference type="OMA" id="EGIWSKY"/>
<dbReference type="HOGENOM" id="CLU_010194_44_6_1"/>
<proteinExistence type="inferred from homology"/>
<dbReference type="STRING" id="1283841.A0A084QMA5"/>
<dbReference type="SUPFAM" id="SSF51735">
    <property type="entry name" value="NAD(P)-binding Rossmann-fold domains"/>
    <property type="match status" value="1"/>
</dbReference>
<dbReference type="EMBL" id="KL660620">
    <property type="protein sequence ID" value="KFA65090.1"/>
    <property type="molecule type" value="Genomic_DNA"/>
</dbReference>
<keyword evidence="5" id="KW-1185">Reference proteome</keyword>
<keyword evidence="2" id="KW-0521">NADP</keyword>
<organism evidence="4 5">
    <name type="scientific">Stachybotrys chlorohalonatus (strain IBT 40285)</name>
    <dbReference type="NCBI Taxonomy" id="1283841"/>
    <lineage>
        <taxon>Eukaryota</taxon>
        <taxon>Fungi</taxon>
        <taxon>Dikarya</taxon>
        <taxon>Ascomycota</taxon>
        <taxon>Pezizomycotina</taxon>
        <taxon>Sordariomycetes</taxon>
        <taxon>Hypocreomycetidae</taxon>
        <taxon>Hypocreales</taxon>
        <taxon>Stachybotryaceae</taxon>
        <taxon>Stachybotrys</taxon>
    </lineage>
</organism>
<evidence type="ECO:0000313" key="4">
    <source>
        <dbReference type="EMBL" id="KFA65090.1"/>
    </source>
</evidence>
<reference evidence="4 5" key="1">
    <citation type="journal article" date="2014" name="BMC Genomics">
        <title>Comparative genome sequencing reveals chemotype-specific gene clusters in the toxigenic black mold Stachybotrys.</title>
        <authorList>
            <person name="Semeiks J."/>
            <person name="Borek D."/>
            <person name="Otwinowski Z."/>
            <person name="Grishin N.V."/>
        </authorList>
    </citation>
    <scope>NUCLEOTIDE SEQUENCE [LARGE SCALE GENOMIC DNA]</scope>
    <source>
        <strain evidence="4 5">IBT 40285</strain>
    </source>
</reference>
<dbReference type="AlphaFoldDB" id="A0A084QMA5"/>
<evidence type="ECO:0008006" key="6">
    <source>
        <dbReference type="Google" id="ProtNLM"/>
    </source>
</evidence>
<evidence type="ECO:0000256" key="2">
    <source>
        <dbReference type="ARBA" id="ARBA00022857"/>
    </source>
</evidence>
<dbReference type="PANTHER" id="PTHR24320">
    <property type="entry name" value="RETINOL DEHYDROGENASE"/>
    <property type="match status" value="1"/>
</dbReference>
<gene>
    <name evidence="4" type="ORF">S40285_03135</name>
</gene>
<dbReference type="PANTHER" id="PTHR24320:SF236">
    <property type="entry name" value="SHORT-CHAIN DEHYDROGENASE-RELATED"/>
    <property type="match status" value="1"/>
</dbReference>
<dbReference type="InParanoid" id="A0A084QMA5"/>
<evidence type="ECO:0000256" key="1">
    <source>
        <dbReference type="ARBA" id="ARBA00006484"/>
    </source>
</evidence>
<dbReference type="Proteomes" id="UP000028524">
    <property type="component" value="Unassembled WGS sequence"/>
</dbReference>
<dbReference type="InterPro" id="IPR036291">
    <property type="entry name" value="NAD(P)-bd_dom_sf"/>
</dbReference>
<sequence length="312" mass="35009">MDGFRRSNFFPYKATLTEENLPDQTGKVFIVTGGASGVGKELTKILYQHNARVYIATRNQKAVEDAISEIKVEFPKSSGGLFFLKLVLDDLTTIKAAAYEFLAAETRLDVIWNNAGVMTPPQGSKTVQGYELQQGTNVLGHFLFVHFLTPILKETAKTAPKNSVRVVWVSSLSTDFAPKPPIDFSNMDYHVDEAAGMKYNRSKVGNLLNAVEFDRRTREDGIVSLSMSPGLLRTNLQRNNTPAQHFFFKFLSHPAKFGGYTELFAGLDPSIDQDVKWVTPFGRVEAPRKDLVDPELASKYWAWCEEQVKPYL</sequence>
<protein>
    <recommendedName>
        <fullName evidence="6">Short-chain dehydrogenase</fullName>
    </recommendedName>
</protein>
<dbReference type="Pfam" id="PF00106">
    <property type="entry name" value="adh_short"/>
    <property type="match status" value="1"/>
</dbReference>
<evidence type="ECO:0000313" key="5">
    <source>
        <dbReference type="Proteomes" id="UP000028524"/>
    </source>
</evidence>
<dbReference type="InterPro" id="IPR002347">
    <property type="entry name" value="SDR_fam"/>
</dbReference>
<keyword evidence="3" id="KW-0560">Oxidoreductase</keyword>
<evidence type="ECO:0000256" key="3">
    <source>
        <dbReference type="ARBA" id="ARBA00023002"/>
    </source>
</evidence>
<dbReference type="PRINTS" id="PR00081">
    <property type="entry name" value="GDHRDH"/>
</dbReference>
<comment type="similarity">
    <text evidence="1">Belongs to the short-chain dehydrogenases/reductases (SDR) family.</text>
</comment>
<accession>A0A084QMA5</accession>
<dbReference type="OrthoDB" id="191139at2759"/>
<dbReference type="Gene3D" id="3.40.50.720">
    <property type="entry name" value="NAD(P)-binding Rossmann-like Domain"/>
    <property type="match status" value="1"/>
</dbReference>